<feature type="transmembrane region" description="Helical" evidence="2">
    <location>
        <begin position="126"/>
        <end position="149"/>
    </location>
</feature>
<feature type="domain" description="DUF6533" evidence="3">
    <location>
        <begin position="20"/>
        <end position="65"/>
    </location>
</feature>
<dbReference type="Pfam" id="PF20151">
    <property type="entry name" value="DUF6533"/>
    <property type="match status" value="1"/>
</dbReference>
<accession>A0A371DFN7</accession>
<dbReference type="Proteomes" id="UP000256964">
    <property type="component" value="Unassembled WGS sequence"/>
</dbReference>
<organism evidence="4 5">
    <name type="scientific">Lentinus brumalis</name>
    <dbReference type="NCBI Taxonomy" id="2498619"/>
    <lineage>
        <taxon>Eukaryota</taxon>
        <taxon>Fungi</taxon>
        <taxon>Dikarya</taxon>
        <taxon>Basidiomycota</taxon>
        <taxon>Agaricomycotina</taxon>
        <taxon>Agaricomycetes</taxon>
        <taxon>Polyporales</taxon>
        <taxon>Polyporaceae</taxon>
        <taxon>Lentinus</taxon>
    </lineage>
</organism>
<name>A0A371DFN7_9APHY</name>
<keyword evidence="5" id="KW-1185">Reference proteome</keyword>
<protein>
    <recommendedName>
        <fullName evidence="3">DUF6533 domain-containing protein</fullName>
    </recommendedName>
</protein>
<feature type="transmembrane region" description="Helical" evidence="2">
    <location>
        <begin position="54"/>
        <end position="75"/>
    </location>
</feature>
<dbReference type="STRING" id="139420.A0A371DFN7"/>
<keyword evidence="2" id="KW-0472">Membrane</keyword>
<proteinExistence type="predicted"/>
<reference evidence="4 5" key="1">
    <citation type="journal article" date="2018" name="Biotechnol. Biofuels">
        <title>Integrative visual omics of the white-rot fungus Polyporus brumalis exposes the biotechnological potential of its oxidative enzymes for delignifying raw plant biomass.</title>
        <authorList>
            <person name="Miyauchi S."/>
            <person name="Rancon A."/>
            <person name="Drula E."/>
            <person name="Hage H."/>
            <person name="Chaduli D."/>
            <person name="Favel A."/>
            <person name="Grisel S."/>
            <person name="Henrissat B."/>
            <person name="Herpoel-Gimbert I."/>
            <person name="Ruiz-Duenas F.J."/>
            <person name="Chevret D."/>
            <person name="Hainaut M."/>
            <person name="Lin J."/>
            <person name="Wang M."/>
            <person name="Pangilinan J."/>
            <person name="Lipzen A."/>
            <person name="Lesage-Meessen L."/>
            <person name="Navarro D."/>
            <person name="Riley R."/>
            <person name="Grigoriev I.V."/>
            <person name="Zhou S."/>
            <person name="Raouche S."/>
            <person name="Rosso M.N."/>
        </authorList>
    </citation>
    <scope>NUCLEOTIDE SEQUENCE [LARGE SCALE GENOMIC DNA]</scope>
    <source>
        <strain evidence="4 5">BRFM 1820</strain>
    </source>
</reference>
<dbReference type="InterPro" id="IPR045340">
    <property type="entry name" value="DUF6533"/>
</dbReference>
<evidence type="ECO:0000256" key="1">
    <source>
        <dbReference type="SAM" id="MobiDB-lite"/>
    </source>
</evidence>
<sequence length="379" mass="41093">MSDEAAELVAYYSSHQTNSYCNLASSVLFFYECVITFTDEVNLFWSQKLTGASALFFLNRWAIILYGAFTLVTGFMQSTISPEVTSSLGPTSCPLIARASLVIGLLQYFPWAVFSALRALGVTRNWPFSILILMLSLVPLAINLSAFHFDPTGVVVPELGCVYTETMTEQTAKICKSSLMHRLLPIQVEHAPTSVVTIVSRVCLITADVLLGLATWFKLSAGGAHRGMKAGTFAHTLLMDGTIYFIALSILNTLHLILTLLSFGTEHENVSVVTDFTEPLTGVLVSRFLMDLQTANRRALNTASSLDSSGVDGPLESIVFERIVGSLASTIPPLHAESADAQWSRSDEGTVGSPSEGDTLAIEEVRRSGGQDADDTEKF</sequence>
<feature type="transmembrane region" description="Helical" evidence="2">
    <location>
        <begin position="95"/>
        <end position="114"/>
    </location>
</feature>
<evidence type="ECO:0000313" key="4">
    <source>
        <dbReference type="EMBL" id="RDX51337.1"/>
    </source>
</evidence>
<evidence type="ECO:0000256" key="2">
    <source>
        <dbReference type="SAM" id="Phobius"/>
    </source>
</evidence>
<dbReference type="AlphaFoldDB" id="A0A371DFN7"/>
<keyword evidence="2" id="KW-1133">Transmembrane helix</keyword>
<evidence type="ECO:0000313" key="5">
    <source>
        <dbReference type="Proteomes" id="UP000256964"/>
    </source>
</evidence>
<dbReference type="OrthoDB" id="2745134at2759"/>
<gene>
    <name evidence="4" type="ORF">OH76DRAFT_1481615</name>
</gene>
<feature type="region of interest" description="Disordered" evidence="1">
    <location>
        <begin position="337"/>
        <end position="379"/>
    </location>
</feature>
<feature type="transmembrane region" description="Helical" evidence="2">
    <location>
        <begin position="237"/>
        <end position="263"/>
    </location>
</feature>
<dbReference type="EMBL" id="KZ857395">
    <property type="protein sequence ID" value="RDX51337.1"/>
    <property type="molecule type" value="Genomic_DNA"/>
</dbReference>
<keyword evidence="2" id="KW-0812">Transmembrane</keyword>
<evidence type="ECO:0000259" key="3">
    <source>
        <dbReference type="Pfam" id="PF20151"/>
    </source>
</evidence>